<accession>A0AAW2UCF6</accession>
<gene>
    <name evidence="1" type="ORF">Sradi_1663100</name>
</gene>
<comment type="caution">
    <text evidence="1">The sequence shown here is derived from an EMBL/GenBank/DDBJ whole genome shotgun (WGS) entry which is preliminary data.</text>
</comment>
<keyword evidence="1" id="KW-0808">Transferase</keyword>
<evidence type="ECO:0000313" key="1">
    <source>
        <dbReference type="EMBL" id="KAL0414614.1"/>
    </source>
</evidence>
<organism evidence="1">
    <name type="scientific">Sesamum radiatum</name>
    <name type="common">Black benniseed</name>
    <dbReference type="NCBI Taxonomy" id="300843"/>
    <lineage>
        <taxon>Eukaryota</taxon>
        <taxon>Viridiplantae</taxon>
        <taxon>Streptophyta</taxon>
        <taxon>Embryophyta</taxon>
        <taxon>Tracheophyta</taxon>
        <taxon>Spermatophyta</taxon>
        <taxon>Magnoliopsida</taxon>
        <taxon>eudicotyledons</taxon>
        <taxon>Gunneridae</taxon>
        <taxon>Pentapetalae</taxon>
        <taxon>asterids</taxon>
        <taxon>lamiids</taxon>
        <taxon>Lamiales</taxon>
        <taxon>Pedaliaceae</taxon>
        <taxon>Sesamum</taxon>
    </lineage>
</organism>
<name>A0AAW2UCF6_SESRA</name>
<dbReference type="EMBL" id="JACGWJ010000006">
    <property type="protein sequence ID" value="KAL0414614.1"/>
    <property type="molecule type" value="Genomic_DNA"/>
</dbReference>
<dbReference type="Gene3D" id="3.40.50.300">
    <property type="entry name" value="P-loop containing nucleotide triphosphate hydrolases"/>
    <property type="match status" value="1"/>
</dbReference>
<sequence>MRVASAKEELKHLKEFDYVVVNKEGELEGSVKLLESIIDAEKAKVQQRIAVI</sequence>
<dbReference type="AlphaFoldDB" id="A0AAW2UCF6"/>
<reference evidence="1" key="1">
    <citation type="submission" date="2020-06" db="EMBL/GenBank/DDBJ databases">
        <authorList>
            <person name="Li T."/>
            <person name="Hu X."/>
            <person name="Zhang T."/>
            <person name="Song X."/>
            <person name="Zhang H."/>
            <person name="Dai N."/>
            <person name="Sheng W."/>
            <person name="Hou X."/>
            <person name="Wei L."/>
        </authorList>
    </citation>
    <scope>NUCLEOTIDE SEQUENCE</scope>
    <source>
        <strain evidence="1">G02</strain>
        <tissue evidence="1">Leaf</tissue>
    </source>
</reference>
<reference evidence="1" key="2">
    <citation type="journal article" date="2024" name="Plant">
        <title>Genomic evolution and insights into agronomic trait innovations of Sesamum species.</title>
        <authorList>
            <person name="Miao H."/>
            <person name="Wang L."/>
            <person name="Qu L."/>
            <person name="Liu H."/>
            <person name="Sun Y."/>
            <person name="Le M."/>
            <person name="Wang Q."/>
            <person name="Wei S."/>
            <person name="Zheng Y."/>
            <person name="Lin W."/>
            <person name="Duan Y."/>
            <person name="Cao H."/>
            <person name="Xiong S."/>
            <person name="Wang X."/>
            <person name="Wei L."/>
            <person name="Li C."/>
            <person name="Ma Q."/>
            <person name="Ju M."/>
            <person name="Zhao R."/>
            <person name="Li G."/>
            <person name="Mu C."/>
            <person name="Tian Q."/>
            <person name="Mei H."/>
            <person name="Zhang T."/>
            <person name="Gao T."/>
            <person name="Zhang H."/>
        </authorList>
    </citation>
    <scope>NUCLEOTIDE SEQUENCE</scope>
    <source>
        <strain evidence="1">G02</strain>
    </source>
</reference>
<keyword evidence="1" id="KW-0418">Kinase</keyword>
<dbReference type="InterPro" id="IPR027417">
    <property type="entry name" value="P-loop_NTPase"/>
</dbReference>
<dbReference type="GO" id="GO:0016301">
    <property type="term" value="F:kinase activity"/>
    <property type="evidence" value="ECO:0007669"/>
    <property type="project" value="UniProtKB-KW"/>
</dbReference>
<proteinExistence type="predicted"/>
<protein>
    <submittedName>
        <fullName evidence="1">Guanylate kinase, chloroplastic/mitochondrial</fullName>
    </submittedName>
</protein>